<dbReference type="SUPFAM" id="SSF81383">
    <property type="entry name" value="F-box domain"/>
    <property type="match status" value="1"/>
</dbReference>
<accession>A0AAD8HET0</accession>
<dbReference type="PANTHER" id="PTHR33110">
    <property type="entry name" value="F-BOX/KELCH-REPEAT PROTEIN-RELATED"/>
    <property type="match status" value="1"/>
</dbReference>
<keyword evidence="3" id="KW-1185">Reference proteome</keyword>
<reference evidence="2" key="2">
    <citation type="submission" date="2023-05" db="EMBL/GenBank/DDBJ databases">
        <authorList>
            <person name="Schelkunov M.I."/>
        </authorList>
    </citation>
    <scope>NUCLEOTIDE SEQUENCE</scope>
    <source>
        <strain evidence="2">Hsosn_3</strain>
        <tissue evidence="2">Leaf</tissue>
    </source>
</reference>
<name>A0AAD8HET0_9APIA</name>
<reference evidence="2" key="1">
    <citation type="submission" date="2023-02" db="EMBL/GenBank/DDBJ databases">
        <title>Genome of toxic invasive species Heracleum sosnowskyi carries increased number of genes despite the absence of recent whole-genome duplications.</title>
        <authorList>
            <person name="Schelkunov M."/>
            <person name="Shtratnikova V."/>
            <person name="Makarenko M."/>
            <person name="Klepikova A."/>
            <person name="Omelchenko D."/>
            <person name="Novikova G."/>
            <person name="Obukhova E."/>
            <person name="Bogdanov V."/>
            <person name="Penin A."/>
            <person name="Logacheva M."/>
        </authorList>
    </citation>
    <scope>NUCLEOTIDE SEQUENCE</scope>
    <source>
        <strain evidence="2">Hsosn_3</strain>
        <tissue evidence="2">Leaf</tissue>
    </source>
</reference>
<evidence type="ECO:0000313" key="2">
    <source>
        <dbReference type="EMBL" id="KAK1365024.1"/>
    </source>
</evidence>
<dbReference type="PANTHER" id="PTHR33110:SF71">
    <property type="entry name" value="F-BOX_KELCH-REPEAT PROTEIN"/>
    <property type="match status" value="1"/>
</dbReference>
<dbReference type="Pfam" id="PF03478">
    <property type="entry name" value="Beta-prop_KIB1-4"/>
    <property type="match status" value="1"/>
</dbReference>
<organism evidence="2 3">
    <name type="scientific">Heracleum sosnowskyi</name>
    <dbReference type="NCBI Taxonomy" id="360622"/>
    <lineage>
        <taxon>Eukaryota</taxon>
        <taxon>Viridiplantae</taxon>
        <taxon>Streptophyta</taxon>
        <taxon>Embryophyta</taxon>
        <taxon>Tracheophyta</taxon>
        <taxon>Spermatophyta</taxon>
        <taxon>Magnoliopsida</taxon>
        <taxon>eudicotyledons</taxon>
        <taxon>Gunneridae</taxon>
        <taxon>Pentapetalae</taxon>
        <taxon>asterids</taxon>
        <taxon>campanulids</taxon>
        <taxon>Apiales</taxon>
        <taxon>Apiaceae</taxon>
        <taxon>Apioideae</taxon>
        <taxon>apioid superclade</taxon>
        <taxon>Tordylieae</taxon>
        <taxon>Tordyliinae</taxon>
        <taxon>Heracleum</taxon>
    </lineage>
</organism>
<protein>
    <recommendedName>
        <fullName evidence="1">KIB1-4 beta-propeller domain-containing protein</fullName>
    </recommendedName>
</protein>
<proteinExistence type="predicted"/>
<sequence>MFHCKDYPVENETYRNKKIKTSHNGWKEEQDNVVECPPWSDLHTDLLDQIVGNLCFVDQVYFHAVCKSWSVAQYKTRPADLLPWVVRVWRPSLDMFQCQLYAMPLSFNPKPISVENIYLDEFVSSYPLCFDRDIDITCNYGWILFQIPTRDYTGTTFLFYSPLTKGVVVLPQLTHSRGAKCELTTGFSSEPDSPDFVFLVVKRSDTINTYRHGEGEWNTKELDDLYCPGPDTIVVFTRKLFVFVDADGCMASYNITSGTWKLECILRNQVICRSCRRYAFEINGELMLIHHCVHLLYSVTKFDWNNKCWVPLNNLGDRTLFASTNCFCIKAIEEEEEANSLVSANKIHVLRDSCCHVYYLKGSSALPNIFMNNPHSIKIWGSETQLQNGLTFWLERPGNIVTEKQERAKRVSVYEGMVPFEDPFKDNNFGL</sequence>
<dbReference type="Proteomes" id="UP001237642">
    <property type="component" value="Unassembled WGS sequence"/>
</dbReference>
<feature type="domain" description="KIB1-4 beta-propeller" evidence="1">
    <location>
        <begin position="138"/>
        <end position="350"/>
    </location>
</feature>
<evidence type="ECO:0000313" key="3">
    <source>
        <dbReference type="Proteomes" id="UP001237642"/>
    </source>
</evidence>
<dbReference type="AlphaFoldDB" id="A0AAD8HET0"/>
<dbReference type="EMBL" id="JAUIZM010000009">
    <property type="protein sequence ID" value="KAK1365024.1"/>
    <property type="molecule type" value="Genomic_DNA"/>
</dbReference>
<dbReference type="InterPro" id="IPR036047">
    <property type="entry name" value="F-box-like_dom_sf"/>
</dbReference>
<gene>
    <name evidence="2" type="ORF">POM88_040585</name>
</gene>
<dbReference type="InterPro" id="IPR005174">
    <property type="entry name" value="KIB1-4_b-propeller"/>
</dbReference>
<comment type="caution">
    <text evidence="2">The sequence shown here is derived from an EMBL/GenBank/DDBJ whole genome shotgun (WGS) entry which is preliminary data.</text>
</comment>
<evidence type="ECO:0000259" key="1">
    <source>
        <dbReference type="Pfam" id="PF03478"/>
    </source>
</evidence>